<gene>
    <name evidence="7" type="ORF">GA0116948_10359</name>
</gene>
<reference evidence="7 8" key="1">
    <citation type="submission" date="2016-08" db="EMBL/GenBank/DDBJ databases">
        <authorList>
            <person name="Seilhamer J.J."/>
        </authorList>
    </citation>
    <scope>NUCLEOTIDE SEQUENCE [LARGE SCALE GENOMIC DNA]</scope>
    <source>
        <strain evidence="7 8">A37T2</strain>
    </source>
</reference>
<keyword evidence="8" id="KW-1185">Reference proteome</keyword>
<protein>
    <submittedName>
        <fullName evidence="7">ABC-2 type transport system permease protein</fullName>
    </submittedName>
</protein>
<comment type="subcellular location">
    <subcellularLocation>
        <location evidence="1">Membrane</location>
        <topology evidence="1">Multi-pass membrane protein</topology>
    </subcellularLocation>
</comment>
<evidence type="ECO:0000313" key="8">
    <source>
        <dbReference type="Proteomes" id="UP000242818"/>
    </source>
</evidence>
<evidence type="ECO:0000256" key="3">
    <source>
        <dbReference type="ARBA" id="ARBA00022989"/>
    </source>
</evidence>
<feature type="domain" description="ABC-2 type transporter transmembrane" evidence="6">
    <location>
        <begin position="19"/>
        <end position="404"/>
    </location>
</feature>
<feature type="transmembrane region" description="Helical" evidence="5">
    <location>
        <begin position="225"/>
        <end position="249"/>
    </location>
</feature>
<evidence type="ECO:0000256" key="4">
    <source>
        <dbReference type="ARBA" id="ARBA00023136"/>
    </source>
</evidence>
<accession>A0A1C4BES2</accession>
<evidence type="ECO:0000259" key="6">
    <source>
        <dbReference type="Pfam" id="PF12698"/>
    </source>
</evidence>
<dbReference type="GO" id="GO:0140359">
    <property type="term" value="F:ABC-type transporter activity"/>
    <property type="evidence" value="ECO:0007669"/>
    <property type="project" value="InterPro"/>
</dbReference>
<dbReference type="Gene3D" id="3.40.190.10">
    <property type="entry name" value="Periplasmic binding protein-like II"/>
    <property type="match status" value="1"/>
</dbReference>
<feature type="transmembrane region" description="Helical" evidence="5">
    <location>
        <begin position="286"/>
        <end position="308"/>
    </location>
</feature>
<dbReference type="OrthoDB" id="9768837at2"/>
<dbReference type="SUPFAM" id="SSF53850">
    <property type="entry name" value="Periplasmic binding protein-like II"/>
    <property type="match status" value="1"/>
</dbReference>
<dbReference type="STRING" id="1335309.GA0116948_10359"/>
<keyword evidence="4 5" id="KW-0472">Membrane</keyword>
<dbReference type="PANTHER" id="PTHR43471">
    <property type="entry name" value="ABC TRANSPORTER PERMEASE"/>
    <property type="match status" value="1"/>
</dbReference>
<keyword evidence="2 5" id="KW-0812">Transmembrane</keyword>
<feature type="transmembrane region" description="Helical" evidence="5">
    <location>
        <begin position="328"/>
        <end position="347"/>
    </location>
</feature>
<dbReference type="PANTHER" id="PTHR43471:SF3">
    <property type="entry name" value="ABC TRANSPORTER PERMEASE PROTEIN NATB"/>
    <property type="match status" value="1"/>
</dbReference>
<evidence type="ECO:0000313" key="7">
    <source>
        <dbReference type="EMBL" id="SCC05208.1"/>
    </source>
</evidence>
<dbReference type="Pfam" id="PF12698">
    <property type="entry name" value="ABC2_membrane_3"/>
    <property type="match status" value="1"/>
</dbReference>
<name>A0A1C4BES2_9BACT</name>
<dbReference type="AlphaFoldDB" id="A0A1C4BES2"/>
<feature type="transmembrane region" description="Helical" evidence="5">
    <location>
        <begin position="354"/>
        <end position="371"/>
    </location>
</feature>
<organism evidence="7 8">
    <name type="scientific">Chitinophaga costaii</name>
    <dbReference type="NCBI Taxonomy" id="1335309"/>
    <lineage>
        <taxon>Bacteria</taxon>
        <taxon>Pseudomonadati</taxon>
        <taxon>Bacteroidota</taxon>
        <taxon>Chitinophagia</taxon>
        <taxon>Chitinophagales</taxon>
        <taxon>Chitinophagaceae</taxon>
        <taxon>Chitinophaga</taxon>
    </lineage>
</organism>
<feature type="transmembrane region" description="Helical" evidence="5">
    <location>
        <begin position="255"/>
        <end position="274"/>
    </location>
</feature>
<feature type="transmembrane region" description="Helical" evidence="5">
    <location>
        <begin position="383"/>
        <end position="404"/>
    </location>
</feature>
<dbReference type="InterPro" id="IPR013525">
    <property type="entry name" value="ABC2_TM"/>
</dbReference>
<dbReference type="RefSeq" id="WP_089709901.1">
    <property type="nucleotide sequence ID" value="NZ_FMAR01000003.1"/>
</dbReference>
<evidence type="ECO:0000256" key="5">
    <source>
        <dbReference type="SAM" id="Phobius"/>
    </source>
</evidence>
<sequence>MNKIWLIIKREYLTRVRKKSFLVITLLIPVFFAAMVIIPVLMAMNDGNNEKIAVVDESHLFKGKLADANGVLYKYQEHAAIDTFKANYEKLGYTGILYVPNIELERPGTIYYYSKGQPGIDLQSKLNSDVNRVIENLRMEKAGIDQEKLASVRSNVSVTSITDTGKQGNAVVAWAVGYGSGFAIYIVLLLFGMQVMRGVSEEKTSRIAEVMVSSVKPFELMMGKILGVAGVGLTQFIIWIVLITCFYTLALPALIGQAGAHQVVAGSAQTAAVSHMMENIHQGMDAVNVPLLVGCFLFYFVGGYLFYASLFAAVGSLVNEDANDAQSLTFPITLPVIIGLFIMFAAVKNPTSPLAVWGSLIPFTAPMVMMARLPYGVPGTVPYWQLLLSFVLLILGFLGTTWAAGKIYRTGILMYGKKITWGEAIKWVTRKQ</sequence>
<proteinExistence type="predicted"/>
<keyword evidence="3 5" id="KW-1133">Transmembrane helix</keyword>
<dbReference type="EMBL" id="FMAR01000003">
    <property type="protein sequence ID" value="SCC05208.1"/>
    <property type="molecule type" value="Genomic_DNA"/>
</dbReference>
<dbReference type="Proteomes" id="UP000242818">
    <property type="component" value="Unassembled WGS sequence"/>
</dbReference>
<evidence type="ECO:0000256" key="2">
    <source>
        <dbReference type="ARBA" id="ARBA00022692"/>
    </source>
</evidence>
<dbReference type="GO" id="GO:0016020">
    <property type="term" value="C:membrane"/>
    <property type="evidence" value="ECO:0007669"/>
    <property type="project" value="UniProtKB-SubCell"/>
</dbReference>
<evidence type="ECO:0000256" key="1">
    <source>
        <dbReference type="ARBA" id="ARBA00004141"/>
    </source>
</evidence>
<feature type="transmembrane region" description="Helical" evidence="5">
    <location>
        <begin position="21"/>
        <end position="42"/>
    </location>
</feature>
<feature type="transmembrane region" description="Helical" evidence="5">
    <location>
        <begin position="171"/>
        <end position="193"/>
    </location>
</feature>